<organism evidence="1 2">
    <name type="scientific">Aspergillus steynii IBT 23096</name>
    <dbReference type="NCBI Taxonomy" id="1392250"/>
    <lineage>
        <taxon>Eukaryota</taxon>
        <taxon>Fungi</taxon>
        <taxon>Dikarya</taxon>
        <taxon>Ascomycota</taxon>
        <taxon>Pezizomycotina</taxon>
        <taxon>Eurotiomycetes</taxon>
        <taxon>Eurotiomycetidae</taxon>
        <taxon>Eurotiales</taxon>
        <taxon>Aspergillaceae</taxon>
        <taxon>Aspergillus</taxon>
        <taxon>Aspergillus subgen. Circumdati</taxon>
    </lineage>
</organism>
<dbReference type="AlphaFoldDB" id="A0A2I2G510"/>
<gene>
    <name evidence="1" type="ORF">P170DRAFT_201600</name>
</gene>
<name>A0A2I2G510_9EURO</name>
<dbReference type="VEuPathDB" id="FungiDB:P170DRAFT_201600"/>
<dbReference type="Proteomes" id="UP000234275">
    <property type="component" value="Unassembled WGS sequence"/>
</dbReference>
<dbReference type="EMBL" id="MSFO01000005">
    <property type="protein sequence ID" value="PLB47957.1"/>
    <property type="molecule type" value="Genomic_DNA"/>
</dbReference>
<evidence type="ECO:0000313" key="1">
    <source>
        <dbReference type="EMBL" id="PLB47957.1"/>
    </source>
</evidence>
<accession>A0A2I2G510</accession>
<reference evidence="1 2" key="1">
    <citation type="submission" date="2016-12" db="EMBL/GenBank/DDBJ databases">
        <title>The genomes of Aspergillus section Nigri reveals drivers in fungal speciation.</title>
        <authorList>
            <consortium name="DOE Joint Genome Institute"/>
            <person name="Vesth T.C."/>
            <person name="Nybo J."/>
            <person name="Theobald S."/>
            <person name="Brandl J."/>
            <person name="Frisvad J.C."/>
            <person name="Nielsen K.F."/>
            <person name="Lyhne E.K."/>
            <person name="Kogle M.E."/>
            <person name="Kuo A."/>
            <person name="Riley R."/>
            <person name="Clum A."/>
            <person name="Nolan M."/>
            <person name="Lipzen A."/>
            <person name="Salamov A."/>
            <person name="Henrissat B."/>
            <person name="Wiebenga A."/>
            <person name="De Vries R.P."/>
            <person name="Grigoriev I.V."/>
            <person name="Mortensen U.H."/>
            <person name="Andersen M.R."/>
            <person name="Baker S.E."/>
        </authorList>
    </citation>
    <scope>NUCLEOTIDE SEQUENCE [LARGE SCALE GENOMIC DNA]</scope>
    <source>
        <strain evidence="1 2">IBT 23096</strain>
    </source>
</reference>
<comment type="caution">
    <text evidence="1">The sequence shown here is derived from an EMBL/GenBank/DDBJ whole genome shotgun (WGS) entry which is preliminary data.</text>
</comment>
<dbReference type="GeneID" id="36550461"/>
<evidence type="ECO:0000313" key="2">
    <source>
        <dbReference type="Proteomes" id="UP000234275"/>
    </source>
</evidence>
<proteinExistence type="predicted"/>
<dbReference type="RefSeq" id="XP_024703259.1">
    <property type="nucleotide sequence ID" value="XM_024842763.1"/>
</dbReference>
<protein>
    <submittedName>
        <fullName evidence="1">Uncharacterized protein</fullName>
    </submittedName>
</protein>
<keyword evidence="2" id="KW-1185">Reference proteome</keyword>
<sequence>MYGSIASHCIICSEFSCNGSVGRLSSLVRISLQSFASSRHFVLFIERGAFRIASRKEPGCNGNCDLYLSMPTLRSNDDKAGPRPDAGSCPYQGASNGVIHSKSGTPFVDTFHRVHRSIPIISLFRYPFLATRAVDGRKKRPFLGTSFSNKVP</sequence>